<comment type="caution">
    <text evidence="1">The sequence shown here is derived from an EMBL/GenBank/DDBJ whole genome shotgun (WGS) entry which is preliminary data.</text>
</comment>
<keyword evidence="2" id="KW-1185">Reference proteome</keyword>
<organism evidence="1 2">
    <name type="scientific">Actinomadura barringtoniae</name>
    <dbReference type="NCBI Taxonomy" id="1427535"/>
    <lineage>
        <taxon>Bacteria</taxon>
        <taxon>Bacillati</taxon>
        <taxon>Actinomycetota</taxon>
        <taxon>Actinomycetes</taxon>
        <taxon>Streptosporangiales</taxon>
        <taxon>Thermomonosporaceae</taxon>
        <taxon>Actinomadura</taxon>
    </lineage>
</organism>
<dbReference type="AlphaFoldDB" id="A0A939PKD0"/>
<protein>
    <submittedName>
        <fullName evidence="1">Uncharacterized protein</fullName>
    </submittedName>
</protein>
<sequence>MSADVARELHNRHREWLVVWSSWTEEFLAFPLWPGQAGSLVTDHDVRELERRMGLLERACRD</sequence>
<name>A0A939PKD0_9ACTN</name>
<reference evidence="1" key="1">
    <citation type="submission" date="2021-03" db="EMBL/GenBank/DDBJ databases">
        <authorList>
            <person name="Kanchanasin P."/>
            <person name="Saeng-In P."/>
            <person name="Phongsopitanun W."/>
            <person name="Yuki M."/>
            <person name="Kudo T."/>
            <person name="Ohkuma M."/>
            <person name="Tanasupawat S."/>
        </authorList>
    </citation>
    <scope>NUCLEOTIDE SEQUENCE</scope>
    <source>
        <strain evidence="1">GKU 128</strain>
    </source>
</reference>
<dbReference type="Proteomes" id="UP000669179">
    <property type="component" value="Unassembled WGS sequence"/>
</dbReference>
<evidence type="ECO:0000313" key="2">
    <source>
        <dbReference type="Proteomes" id="UP000669179"/>
    </source>
</evidence>
<proteinExistence type="predicted"/>
<dbReference type="RefSeq" id="WP_208261979.1">
    <property type="nucleotide sequence ID" value="NZ_JAGEOJ010000023.1"/>
</dbReference>
<dbReference type="EMBL" id="JAGEOJ010000023">
    <property type="protein sequence ID" value="MBO2453935.1"/>
    <property type="molecule type" value="Genomic_DNA"/>
</dbReference>
<accession>A0A939PKD0</accession>
<evidence type="ECO:0000313" key="1">
    <source>
        <dbReference type="EMBL" id="MBO2453935.1"/>
    </source>
</evidence>
<gene>
    <name evidence="1" type="ORF">J4573_43080</name>
</gene>